<dbReference type="InterPro" id="IPR029047">
    <property type="entry name" value="HSP70_peptide-bd_sf"/>
</dbReference>
<dbReference type="PROSITE" id="PS00329">
    <property type="entry name" value="HSP70_2"/>
    <property type="match status" value="1"/>
</dbReference>
<keyword evidence="5" id="KW-1185">Reference proteome</keyword>
<comment type="caution">
    <text evidence="4">The sequence shown here is derived from an EMBL/GenBank/DDBJ whole genome shotgun (WGS) entry which is preliminary data.</text>
</comment>
<dbReference type="CDD" id="cd24028">
    <property type="entry name" value="ASKHA_NBD_HSP70_HSPA1-like"/>
    <property type="match status" value="1"/>
</dbReference>
<dbReference type="InterPro" id="IPR029048">
    <property type="entry name" value="HSP70_C_sf"/>
</dbReference>
<dbReference type="Gene3D" id="1.20.1270.10">
    <property type="match status" value="1"/>
</dbReference>
<dbReference type="PRINTS" id="PR00301">
    <property type="entry name" value="HEATSHOCK70"/>
</dbReference>
<keyword evidence="1 3" id="KW-0547">Nucleotide-binding</keyword>
<reference evidence="4 5" key="1">
    <citation type="journal article" date="2023" name="Plants (Basel)">
        <title>Bridging the Gap: Combining Genomics and Transcriptomics Approaches to Understand Stylosanthes scabra, an Orphan Legume from the Brazilian Caatinga.</title>
        <authorList>
            <person name="Ferreira-Neto J.R.C."/>
            <person name="da Silva M.D."/>
            <person name="Binneck E."/>
            <person name="de Melo N.F."/>
            <person name="da Silva R.H."/>
            <person name="de Melo A.L.T.M."/>
            <person name="Pandolfi V."/>
            <person name="Bustamante F.O."/>
            <person name="Brasileiro-Vidal A.C."/>
            <person name="Benko-Iseppon A.M."/>
        </authorList>
    </citation>
    <scope>NUCLEOTIDE SEQUENCE [LARGE SCALE GENOMIC DNA]</scope>
    <source>
        <tissue evidence="4">Leaves</tissue>
    </source>
</reference>
<evidence type="ECO:0000313" key="4">
    <source>
        <dbReference type="EMBL" id="MED6119782.1"/>
    </source>
</evidence>
<evidence type="ECO:0000313" key="5">
    <source>
        <dbReference type="Proteomes" id="UP001341840"/>
    </source>
</evidence>
<evidence type="ECO:0000256" key="2">
    <source>
        <dbReference type="ARBA" id="ARBA00022840"/>
    </source>
</evidence>
<dbReference type="InterPro" id="IPR043129">
    <property type="entry name" value="ATPase_NBD"/>
</dbReference>
<name>A0ABU6R750_9FABA</name>
<proteinExistence type="inferred from homology"/>
<gene>
    <name evidence="4" type="ORF">PIB30_014830</name>
</gene>
<protein>
    <submittedName>
        <fullName evidence="4">Uncharacterized protein</fullName>
    </submittedName>
</protein>
<dbReference type="SUPFAM" id="SSF100934">
    <property type="entry name" value="Heat shock protein 70kD (HSP70), C-terminal subdomain"/>
    <property type="match status" value="1"/>
</dbReference>
<dbReference type="PANTHER" id="PTHR19375">
    <property type="entry name" value="HEAT SHOCK PROTEIN 70KDA"/>
    <property type="match status" value="1"/>
</dbReference>
<dbReference type="Gene3D" id="3.30.420.40">
    <property type="match status" value="2"/>
</dbReference>
<dbReference type="Gene3D" id="3.90.640.10">
    <property type="entry name" value="Actin, Chain A, domain 4"/>
    <property type="match status" value="1"/>
</dbReference>
<evidence type="ECO:0000256" key="1">
    <source>
        <dbReference type="ARBA" id="ARBA00022741"/>
    </source>
</evidence>
<accession>A0ABU6R750</accession>
<dbReference type="InterPro" id="IPR018181">
    <property type="entry name" value="Heat_shock_70_CS"/>
</dbReference>
<keyword evidence="2 3" id="KW-0067">ATP-binding</keyword>
<comment type="similarity">
    <text evidence="3">Belongs to the heat shock protein 70 family.</text>
</comment>
<dbReference type="Pfam" id="PF00012">
    <property type="entry name" value="HSP70"/>
    <property type="match status" value="1"/>
</dbReference>
<dbReference type="Gene3D" id="2.60.34.10">
    <property type="entry name" value="Substrate Binding Domain Of DNAk, Chain A, domain 1"/>
    <property type="match status" value="1"/>
</dbReference>
<dbReference type="InterPro" id="IPR013126">
    <property type="entry name" value="Hsp_70_fam"/>
</dbReference>
<dbReference type="PROSITE" id="PS00297">
    <property type="entry name" value="HSP70_1"/>
    <property type="match status" value="1"/>
</dbReference>
<dbReference type="EMBL" id="JASCZI010030248">
    <property type="protein sequence ID" value="MED6119782.1"/>
    <property type="molecule type" value="Genomic_DNA"/>
</dbReference>
<dbReference type="Proteomes" id="UP001341840">
    <property type="component" value="Unassembled WGS sequence"/>
</dbReference>
<organism evidence="4 5">
    <name type="scientific">Stylosanthes scabra</name>
    <dbReference type="NCBI Taxonomy" id="79078"/>
    <lineage>
        <taxon>Eukaryota</taxon>
        <taxon>Viridiplantae</taxon>
        <taxon>Streptophyta</taxon>
        <taxon>Embryophyta</taxon>
        <taxon>Tracheophyta</taxon>
        <taxon>Spermatophyta</taxon>
        <taxon>Magnoliopsida</taxon>
        <taxon>eudicotyledons</taxon>
        <taxon>Gunneridae</taxon>
        <taxon>Pentapetalae</taxon>
        <taxon>rosids</taxon>
        <taxon>fabids</taxon>
        <taxon>Fabales</taxon>
        <taxon>Fabaceae</taxon>
        <taxon>Papilionoideae</taxon>
        <taxon>50 kb inversion clade</taxon>
        <taxon>dalbergioids sensu lato</taxon>
        <taxon>Dalbergieae</taxon>
        <taxon>Pterocarpus clade</taxon>
        <taxon>Stylosanthes</taxon>
    </lineage>
</organism>
<dbReference type="Gene3D" id="3.30.30.30">
    <property type="match status" value="1"/>
</dbReference>
<dbReference type="SUPFAM" id="SSF100920">
    <property type="entry name" value="Heat shock protein 70kD (HSP70), peptide-binding domain"/>
    <property type="match status" value="1"/>
</dbReference>
<evidence type="ECO:0000256" key="3">
    <source>
        <dbReference type="RuleBase" id="RU003322"/>
    </source>
</evidence>
<dbReference type="SUPFAM" id="SSF53067">
    <property type="entry name" value="Actin-like ATPase domain"/>
    <property type="match status" value="2"/>
</dbReference>
<dbReference type="PROSITE" id="PS01036">
    <property type="entry name" value="HSP70_3"/>
    <property type="match status" value="1"/>
</dbReference>
<sequence length="619" mass="68592">MAKGNKGCAVGIDLGTTFSCVGAWLHQESRVEIITNQQGKRTTPSVVAFTNTDILIGEAARNQAATNAENTIFGAKRLIGRKCSDPTVKNDCKTLPFKVVANSDDEPKFVVNHQFEEKKFTAESISSKIVKHMGEIATGFMEQAVKKAVITVPAHFNDSQRQATKRAAARAGLDVLRIVNEPTAAAIAYGLYKRANSVEERNIFVFDFGGGTLDVSLLAIKHNVFIVKATSGDTHLGGEDFNNNLLNHFMKRFNTKHNKDMSKDPRALSRLRAECERVKQDLSFSKEVNVHVDALFQGIDFSDKITQAKFEDLNKELFENCKKIVEKCFIDAKIERSSVHDVVLVGGSSRIPKVKQILQEFFPAKAIHNSINPDEAIAHGAAYLAAMLNGDIKNAPQLVLSDVNPLSFGTNTRGDVMDVLIPRNTPIPVTKTMEYVTVKDDQTAIRFKVYEGERKKASENNLLGSVRLTGLPSAPRGYEVKLTYTIDENGILSACLMDKKTNKKCNLVITEDDKGKLSTDEIAEMIESAEIFKDEDEEHVKKAKARNALDDYVYEMEKALKDNHVSSKLSSEDKGKIKHAIDEAKKVIGAKLDEQDKSVYKDHLKAVKSVFEPIKKKIG</sequence>